<sequence length="159" mass="17503">MTAYKLEIFADYNQVYLHDESAEADFADSWDDKAYKNMAAVIDGAIGVATARNMDVPVEVLICESEQPLDIEAWEHAVSCGVELCSGVLVVRGPSDYLPDAKRINVKPGYYAAHILYKGLNTLSEDGLEGGDYYRIVLWLSATTVELKLLKDSGFNGQS</sequence>
<gene>
    <name evidence="1" type="ORF">OE749_02610</name>
</gene>
<comment type="caution">
    <text evidence="1">The sequence shown here is derived from an EMBL/GenBank/DDBJ whole genome shotgun (WGS) entry which is preliminary data.</text>
</comment>
<name>A0ABT3A4I3_9ALTE</name>
<reference evidence="1 2" key="1">
    <citation type="submission" date="2022-10" db="EMBL/GenBank/DDBJ databases">
        <title>Aestuariibacter sp. AA17 isolated from Montipora capitata coral fragment.</title>
        <authorList>
            <person name="Emsley S.A."/>
            <person name="Pfannmuller K.M."/>
            <person name="Loughran R.M."/>
            <person name="Shlafstein M."/>
            <person name="Papke E."/>
            <person name="Saw J.H."/>
            <person name="Ushijima B."/>
            <person name="Videau P."/>
        </authorList>
    </citation>
    <scope>NUCLEOTIDE SEQUENCE [LARGE SCALE GENOMIC DNA]</scope>
    <source>
        <strain evidence="1 2">AA17</strain>
    </source>
</reference>
<organism evidence="1 2">
    <name type="scientific">Fluctibacter corallii</name>
    <dbReference type="NCBI Taxonomy" id="2984329"/>
    <lineage>
        <taxon>Bacteria</taxon>
        <taxon>Pseudomonadati</taxon>
        <taxon>Pseudomonadota</taxon>
        <taxon>Gammaproteobacteria</taxon>
        <taxon>Alteromonadales</taxon>
        <taxon>Alteromonadaceae</taxon>
        <taxon>Fluctibacter</taxon>
    </lineage>
</organism>
<dbReference type="InterPro" id="IPR038691">
    <property type="entry name" value="ComJ_sf"/>
</dbReference>
<proteinExistence type="predicted"/>
<dbReference type="Gene3D" id="2.60.34.30">
    <property type="entry name" value="Competence, DNA-entry nuclease inhibitor, ComJ"/>
    <property type="match status" value="1"/>
</dbReference>
<keyword evidence="2" id="KW-1185">Reference proteome</keyword>
<dbReference type="RefSeq" id="WP_263710786.1">
    <property type="nucleotide sequence ID" value="NZ_JAOWKX010000001.1"/>
</dbReference>
<evidence type="ECO:0000313" key="1">
    <source>
        <dbReference type="EMBL" id="MCV2883590.1"/>
    </source>
</evidence>
<protein>
    <submittedName>
        <fullName evidence="1">Uncharacterized protein</fullName>
    </submittedName>
</protein>
<dbReference type="Proteomes" id="UP001652504">
    <property type="component" value="Unassembled WGS sequence"/>
</dbReference>
<dbReference type="EMBL" id="JAOWKX010000001">
    <property type="protein sequence ID" value="MCV2883590.1"/>
    <property type="molecule type" value="Genomic_DNA"/>
</dbReference>
<evidence type="ECO:0000313" key="2">
    <source>
        <dbReference type="Proteomes" id="UP001652504"/>
    </source>
</evidence>
<accession>A0ABT3A4I3</accession>